<dbReference type="EMBL" id="JAGTJQ010000012">
    <property type="protein sequence ID" value="KAH7016400.1"/>
    <property type="molecule type" value="Genomic_DNA"/>
</dbReference>
<organism evidence="2 3">
    <name type="scientific">Microdochium trichocladiopsis</name>
    <dbReference type="NCBI Taxonomy" id="1682393"/>
    <lineage>
        <taxon>Eukaryota</taxon>
        <taxon>Fungi</taxon>
        <taxon>Dikarya</taxon>
        <taxon>Ascomycota</taxon>
        <taxon>Pezizomycotina</taxon>
        <taxon>Sordariomycetes</taxon>
        <taxon>Xylariomycetidae</taxon>
        <taxon>Xylariales</taxon>
        <taxon>Microdochiaceae</taxon>
        <taxon>Microdochium</taxon>
    </lineage>
</organism>
<sequence>MSLGTWKGQGVLVDFVVLPAHAVAEVPRGVRDGPAAAGLLGVAGQTSAVLVQAAQLRKEQRPLVNGASGGVGYVLTQVLAGLGVHITAICSGKNEDLVRRLGADEYLASTVLDSDDGKQFDAIFDLVGDRQLYTHSPSYLDLGGKYLDIEAGPFGRFKLDNWLPVFLGGTPRAFTPVFSYPSGKSATEAATWVEKGWIKEMVTDSVYSMEEAYEKLATGRATGKIFVNVSLRRPFRINS</sequence>
<dbReference type="OrthoDB" id="3509362at2759"/>
<dbReference type="SUPFAM" id="SSF51735">
    <property type="entry name" value="NAD(P)-binding Rossmann-fold domains"/>
    <property type="match status" value="1"/>
</dbReference>
<dbReference type="InterPro" id="IPR050700">
    <property type="entry name" value="YIM1/Zinc_Alcohol_DH_Fams"/>
</dbReference>
<evidence type="ECO:0000256" key="1">
    <source>
        <dbReference type="SAM" id="SignalP"/>
    </source>
</evidence>
<dbReference type="Pfam" id="PF13602">
    <property type="entry name" value="ADH_zinc_N_2"/>
    <property type="match status" value="1"/>
</dbReference>
<evidence type="ECO:0000313" key="3">
    <source>
        <dbReference type="Proteomes" id="UP000756346"/>
    </source>
</evidence>
<dbReference type="PANTHER" id="PTHR11695:SF294">
    <property type="entry name" value="RETICULON-4-INTERACTING PROTEIN 1, MITOCHONDRIAL"/>
    <property type="match status" value="1"/>
</dbReference>
<keyword evidence="3" id="KW-1185">Reference proteome</keyword>
<evidence type="ECO:0008006" key="4">
    <source>
        <dbReference type="Google" id="ProtNLM"/>
    </source>
</evidence>
<keyword evidence="1" id="KW-0732">Signal</keyword>
<dbReference type="RefSeq" id="XP_046006024.1">
    <property type="nucleotide sequence ID" value="XM_046150798.1"/>
</dbReference>
<name>A0A9P8XWG8_9PEZI</name>
<protein>
    <recommendedName>
        <fullName evidence="4">Enoyl reductase (ER) domain-containing protein</fullName>
    </recommendedName>
</protein>
<feature type="signal peptide" evidence="1">
    <location>
        <begin position="1"/>
        <end position="24"/>
    </location>
</feature>
<dbReference type="GO" id="GO:0005739">
    <property type="term" value="C:mitochondrion"/>
    <property type="evidence" value="ECO:0007669"/>
    <property type="project" value="TreeGrafter"/>
</dbReference>
<dbReference type="PANTHER" id="PTHR11695">
    <property type="entry name" value="ALCOHOL DEHYDROGENASE RELATED"/>
    <property type="match status" value="1"/>
</dbReference>
<reference evidence="2" key="1">
    <citation type="journal article" date="2021" name="Nat. Commun.">
        <title>Genetic determinants of endophytism in the Arabidopsis root mycobiome.</title>
        <authorList>
            <person name="Mesny F."/>
            <person name="Miyauchi S."/>
            <person name="Thiergart T."/>
            <person name="Pickel B."/>
            <person name="Atanasova L."/>
            <person name="Karlsson M."/>
            <person name="Huettel B."/>
            <person name="Barry K.W."/>
            <person name="Haridas S."/>
            <person name="Chen C."/>
            <person name="Bauer D."/>
            <person name="Andreopoulos W."/>
            <person name="Pangilinan J."/>
            <person name="LaButti K."/>
            <person name="Riley R."/>
            <person name="Lipzen A."/>
            <person name="Clum A."/>
            <person name="Drula E."/>
            <person name="Henrissat B."/>
            <person name="Kohler A."/>
            <person name="Grigoriev I.V."/>
            <person name="Martin F.M."/>
            <person name="Hacquard S."/>
        </authorList>
    </citation>
    <scope>NUCLEOTIDE SEQUENCE</scope>
    <source>
        <strain evidence="2">MPI-CAGE-CH-0230</strain>
    </source>
</reference>
<gene>
    <name evidence="2" type="ORF">B0I36DRAFT_254090</name>
</gene>
<dbReference type="InterPro" id="IPR036291">
    <property type="entry name" value="NAD(P)-bd_dom_sf"/>
</dbReference>
<dbReference type="Gene3D" id="3.40.50.720">
    <property type="entry name" value="NAD(P)-binding Rossmann-like Domain"/>
    <property type="match status" value="1"/>
</dbReference>
<feature type="chain" id="PRO_5040233607" description="Enoyl reductase (ER) domain-containing protein" evidence="1">
    <location>
        <begin position="25"/>
        <end position="239"/>
    </location>
</feature>
<dbReference type="CDD" id="cd08267">
    <property type="entry name" value="MDR1"/>
    <property type="match status" value="1"/>
</dbReference>
<accession>A0A9P8XWG8</accession>
<comment type="caution">
    <text evidence="2">The sequence shown here is derived from an EMBL/GenBank/DDBJ whole genome shotgun (WGS) entry which is preliminary data.</text>
</comment>
<dbReference type="AlphaFoldDB" id="A0A9P8XWG8"/>
<dbReference type="Proteomes" id="UP000756346">
    <property type="component" value="Unassembled WGS sequence"/>
</dbReference>
<dbReference type="Gene3D" id="3.90.180.10">
    <property type="entry name" value="Medium-chain alcohol dehydrogenases, catalytic domain"/>
    <property type="match status" value="1"/>
</dbReference>
<proteinExistence type="predicted"/>
<evidence type="ECO:0000313" key="2">
    <source>
        <dbReference type="EMBL" id="KAH7016400.1"/>
    </source>
</evidence>
<dbReference type="GeneID" id="70180344"/>